<evidence type="ECO:0000256" key="1">
    <source>
        <dbReference type="SAM" id="MobiDB-lite"/>
    </source>
</evidence>
<evidence type="ECO:0000313" key="2">
    <source>
        <dbReference type="EMBL" id="KAK2097045.1"/>
    </source>
</evidence>
<dbReference type="EMBL" id="JASSZA010000012">
    <property type="protein sequence ID" value="KAK2097045.1"/>
    <property type="molecule type" value="Genomic_DNA"/>
</dbReference>
<feature type="compositionally biased region" description="Basic residues" evidence="1">
    <location>
        <begin position="180"/>
        <end position="193"/>
    </location>
</feature>
<reference evidence="2 3" key="1">
    <citation type="submission" date="2023-05" db="EMBL/GenBank/DDBJ databases">
        <title>B98-5 Cell Line De Novo Hybrid Assembly: An Optical Mapping Approach.</title>
        <authorList>
            <person name="Kananen K."/>
            <person name="Auerbach J.A."/>
            <person name="Kautto E."/>
            <person name="Blachly J.S."/>
        </authorList>
    </citation>
    <scope>NUCLEOTIDE SEQUENCE [LARGE SCALE GENOMIC DNA]</scope>
    <source>
        <strain evidence="2">B95-8</strain>
        <tissue evidence="2">Cell line</tissue>
    </source>
</reference>
<feature type="compositionally biased region" description="Low complexity" evidence="1">
    <location>
        <begin position="1"/>
        <end position="14"/>
    </location>
</feature>
<gene>
    <name evidence="2" type="ORF">P7K49_026079</name>
</gene>
<evidence type="ECO:0000313" key="3">
    <source>
        <dbReference type="Proteomes" id="UP001266305"/>
    </source>
</evidence>
<organism evidence="2 3">
    <name type="scientific">Saguinus oedipus</name>
    <name type="common">Cotton-top tamarin</name>
    <name type="synonym">Oedipomidas oedipus</name>
    <dbReference type="NCBI Taxonomy" id="9490"/>
    <lineage>
        <taxon>Eukaryota</taxon>
        <taxon>Metazoa</taxon>
        <taxon>Chordata</taxon>
        <taxon>Craniata</taxon>
        <taxon>Vertebrata</taxon>
        <taxon>Euteleostomi</taxon>
        <taxon>Mammalia</taxon>
        <taxon>Eutheria</taxon>
        <taxon>Euarchontoglires</taxon>
        <taxon>Primates</taxon>
        <taxon>Haplorrhini</taxon>
        <taxon>Platyrrhini</taxon>
        <taxon>Cebidae</taxon>
        <taxon>Callitrichinae</taxon>
        <taxon>Saguinus</taxon>
    </lineage>
</organism>
<comment type="caution">
    <text evidence="2">The sequence shown here is derived from an EMBL/GenBank/DDBJ whole genome shotgun (WGS) entry which is preliminary data.</text>
</comment>
<feature type="compositionally biased region" description="Basic residues" evidence="1">
    <location>
        <begin position="30"/>
        <end position="42"/>
    </location>
</feature>
<feature type="region of interest" description="Disordered" evidence="1">
    <location>
        <begin position="230"/>
        <end position="323"/>
    </location>
</feature>
<keyword evidence="3" id="KW-1185">Reference proteome</keyword>
<proteinExistence type="predicted"/>
<feature type="compositionally biased region" description="Polar residues" evidence="1">
    <location>
        <begin position="124"/>
        <end position="135"/>
    </location>
</feature>
<feature type="compositionally biased region" description="Basic residues" evidence="1">
    <location>
        <begin position="145"/>
        <end position="158"/>
    </location>
</feature>
<name>A0ABQ9UJU7_SAGOE</name>
<protein>
    <submittedName>
        <fullName evidence="2">Uncharacterized protein</fullName>
    </submittedName>
</protein>
<sequence length="333" mass="34524">MAWPGETPTGTRTPPATPGHPRRLPESPARRRFPRLGARKAAGKVARGRSGLGGCAGAPLASARSRPGGDARVLRGSPAQTSGAPGAPTPSLPRSLRGAARSQGARGTSEAGPPVREGTPLPQPQGSTIPPSSRGESQKHPPPQAHRHQTRAHTRARAGRCYGEAGPGRRSPWSLAGTPRHPRRMAGRGRNRCHSTLPEKVPARAAWGRARGVSPGRTGVQLLSDLPAALGTSSPPAHKRAAVPPPSQCTGVSSGLALSMGTREGHGDLPPLHLLEDDTNGRGPQCPQMGNRSFSPLAPAPSHTGPPATGSGPREREATSLPWGFMKRSFLAL</sequence>
<dbReference type="Proteomes" id="UP001266305">
    <property type="component" value="Unassembled WGS sequence"/>
</dbReference>
<accession>A0ABQ9UJU7</accession>
<feature type="region of interest" description="Disordered" evidence="1">
    <location>
        <begin position="1"/>
        <end position="195"/>
    </location>
</feature>